<keyword evidence="2" id="KW-0808">Transferase</keyword>
<keyword evidence="2" id="KW-0489">Methyltransferase</keyword>
<reference evidence="2 3" key="1">
    <citation type="journal article" date="2014" name="Genome Announc.">
        <title>Draft Genome Sequence of Paenibacillus pini JCM 16418T, Isolated from the Rhizosphere of Pine Tree.</title>
        <authorList>
            <person name="Yuki M."/>
            <person name="Oshima K."/>
            <person name="Suda W."/>
            <person name="Oshida Y."/>
            <person name="Kitamura K."/>
            <person name="Iida Y."/>
            <person name="Hattori M."/>
            <person name="Ohkuma M."/>
        </authorList>
    </citation>
    <scope>NUCLEOTIDE SEQUENCE [LARGE SCALE GENOMIC DNA]</scope>
    <source>
        <strain evidence="2 3">JCM 16418</strain>
    </source>
</reference>
<dbReference type="InterPro" id="IPR000241">
    <property type="entry name" value="RlmKL-like_Mtase"/>
</dbReference>
<dbReference type="eggNOG" id="COG1041">
    <property type="taxonomic scope" value="Bacteria"/>
</dbReference>
<dbReference type="GO" id="GO:0016423">
    <property type="term" value="F:tRNA (guanine) methyltransferase activity"/>
    <property type="evidence" value="ECO:0007669"/>
    <property type="project" value="TreeGrafter"/>
</dbReference>
<feature type="domain" description="Ribosomal RNA large subunit methyltransferase K/L-like methyltransferase" evidence="1">
    <location>
        <begin position="158"/>
        <end position="279"/>
    </location>
</feature>
<dbReference type="Pfam" id="PF01170">
    <property type="entry name" value="UPF0020"/>
    <property type="match status" value="1"/>
</dbReference>
<organism evidence="2 3">
    <name type="scientific">Paenibacillus pini JCM 16418</name>
    <dbReference type="NCBI Taxonomy" id="1236976"/>
    <lineage>
        <taxon>Bacteria</taxon>
        <taxon>Bacillati</taxon>
        <taxon>Bacillota</taxon>
        <taxon>Bacilli</taxon>
        <taxon>Bacillales</taxon>
        <taxon>Paenibacillaceae</taxon>
        <taxon>Paenibacillus</taxon>
    </lineage>
</organism>
<protein>
    <submittedName>
        <fullName evidence="2">RNA methylase</fullName>
    </submittedName>
</protein>
<dbReference type="GO" id="GO:0030488">
    <property type="term" value="P:tRNA methylation"/>
    <property type="evidence" value="ECO:0007669"/>
    <property type="project" value="TreeGrafter"/>
</dbReference>
<dbReference type="Proteomes" id="UP000019364">
    <property type="component" value="Unassembled WGS sequence"/>
</dbReference>
<dbReference type="PANTHER" id="PTHR14911:SF13">
    <property type="entry name" value="TRNA (GUANINE(6)-N2)-METHYLTRANSFERASE THUMP3"/>
    <property type="match status" value="1"/>
</dbReference>
<comment type="caution">
    <text evidence="2">The sequence shown here is derived from an EMBL/GenBank/DDBJ whole genome shotgun (WGS) entry which is preliminary data.</text>
</comment>
<dbReference type="Gene3D" id="3.40.50.150">
    <property type="entry name" value="Vaccinia Virus protein VP39"/>
    <property type="match status" value="1"/>
</dbReference>
<gene>
    <name evidence="2" type="ORF">JCM16418_1640</name>
</gene>
<dbReference type="SUPFAM" id="SSF53335">
    <property type="entry name" value="S-adenosyl-L-methionine-dependent methyltransferases"/>
    <property type="match status" value="1"/>
</dbReference>
<evidence type="ECO:0000313" key="3">
    <source>
        <dbReference type="Proteomes" id="UP000019364"/>
    </source>
</evidence>
<dbReference type="InterPro" id="IPR029063">
    <property type="entry name" value="SAM-dependent_MTases_sf"/>
</dbReference>
<sequence length="317" mass="35670">MNTNSPLTEYIYTFAYNGDESSLCHLEMRSFFGVDTTTNILKSSIEVLPSRSPFIKERIEVMYEGNYLSQILEQVEAIQLNGATFKVIFNKINDLNPSDKIEYDDRRSIERDLGLHIDGEADVNHPDLTFGIIPLGGRWYFGKYLKNEAIWLHHMKKPRNYSIALGTRLARAAVNIAIPKPEGISAIDPCCGIGTVVIEALSMDINMVGRDINPHIIQGARANTAHFGYDTELVLGDIGDVHATYDVAIIDMPYNLFSSTTPEEQLSLLQHTRRFAKRVVIITIETIDDMIVEAGFIIKDRGVAKKRAFSRQIIVCE</sequence>
<dbReference type="PANTHER" id="PTHR14911">
    <property type="entry name" value="THUMP DOMAIN-CONTAINING"/>
    <property type="match status" value="1"/>
</dbReference>
<dbReference type="RefSeq" id="WP_036647267.1">
    <property type="nucleotide sequence ID" value="NZ_BAVZ01000004.1"/>
</dbReference>
<keyword evidence="3" id="KW-1185">Reference proteome</keyword>
<dbReference type="STRING" id="1236976.JCM16418_1640"/>
<proteinExistence type="predicted"/>
<evidence type="ECO:0000259" key="1">
    <source>
        <dbReference type="Pfam" id="PF01170"/>
    </source>
</evidence>
<dbReference type="AlphaFoldDB" id="W7YJ55"/>
<accession>W7YJ55</accession>
<dbReference type="EMBL" id="BAVZ01000004">
    <property type="protein sequence ID" value="GAF07613.1"/>
    <property type="molecule type" value="Genomic_DNA"/>
</dbReference>
<evidence type="ECO:0000313" key="2">
    <source>
        <dbReference type="EMBL" id="GAF07613.1"/>
    </source>
</evidence>
<name>W7YJ55_9BACL</name>